<proteinExistence type="predicted"/>
<feature type="domain" description="PWWP" evidence="7">
    <location>
        <begin position="141"/>
        <end position="200"/>
    </location>
</feature>
<dbReference type="Pfam" id="PF21255">
    <property type="entry name" value="DNMT3_ADD_GATA1-like"/>
    <property type="match status" value="1"/>
</dbReference>
<evidence type="ECO:0000259" key="7">
    <source>
        <dbReference type="PROSITE" id="PS50812"/>
    </source>
</evidence>
<evidence type="ECO:0000256" key="3">
    <source>
        <dbReference type="ARBA" id="ARBA00022771"/>
    </source>
</evidence>
<accession>A0A7R9QFM9</accession>
<dbReference type="SUPFAM" id="SSF63748">
    <property type="entry name" value="Tudor/PWWP/MBT"/>
    <property type="match status" value="1"/>
</dbReference>
<evidence type="ECO:0000256" key="2">
    <source>
        <dbReference type="ARBA" id="ARBA00022723"/>
    </source>
</evidence>
<dbReference type="CDD" id="cd11725">
    <property type="entry name" value="ADDz_Dnmt3"/>
    <property type="match status" value="1"/>
</dbReference>
<dbReference type="PANTHER" id="PTHR23068">
    <property type="entry name" value="DNA CYTOSINE-5- -METHYLTRANSFERASE 3-RELATED"/>
    <property type="match status" value="1"/>
</dbReference>
<protein>
    <recommendedName>
        <fullName evidence="11">DNA (cytosine-5-)-methyltransferase</fullName>
    </recommendedName>
</protein>
<dbReference type="PROSITE" id="PS50812">
    <property type="entry name" value="PWWP"/>
    <property type="match status" value="1"/>
</dbReference>
<keyword evidence="5" id="KW-0539">Nucleus</keyword>
<feature type="compositionally biased region" description="Polar residues" evidence="6">
    <location>
        <begin position="52"/>
        <end position="71"/>
    </location>
</feature>
<dbReference type="InterPro" id="IPR013083">
    <property type="entry name" value="Znf_RING/FYVE/PHD"/>
</dbReference>
<dbReference type="InterPro" id="IPR029063">
    <property type="entry name" value="SAM-dependent_MTases_sf"/>
</dbReference>
<name>A0A7R9QFM9_9ACAR</name>
<gene>
    <name evidence="9" type="ORF">ONB1V03_LOCUS3953</name>
</gene>
<reference evidence="9" key="1">
    <citation type="submission" date="2020-11" db="EMBL/GenBank/DDBJ databases">
        <authorList>
            <person name="Tran Van P."/>
        </authorList>
    </citation>
    <scope>NUCLEOTIDE SEQUENCE</scope>
</reference>
<evidence type="ECO:0000256" key="6">
    <source>
        <dbReference type="SAM" id="MobiDB-lite"/>
    </source>
</evidence>
<keyword evidence="10" id="KW-1185">Reference proteome</keyword>
<dbReference type="CDD" id="cd05835">
    <property type="entry name" value="PWWP_DNMT3"/>
    <property type="match status" value="1"/>
</dbReference>
<dbReference type="EMBL" id="OC916081">
    <property type="protein sequence ID" value="CAD7643090.1"/>
    <property type="molecule type" value="Genomic_DNA"/>
</dbReference>
<keyword evidence="4" id="KW-0862">Zinc</keyword>
<dbReference type="InterPro" id="IPR025766">
    <property type="entry name" value="ADD"/>
</dbReference>
<dbReference type="Pfam" id="PF00855">
    <property type="entry name" value="PWWP"/>
    <property type="match status" value="1"/>
</dbReference>
<dbReference type="InterPro" id="IPR049554">
    <property type="entry name" value="DNMT3_ADD_PHD"/>
</dbReference>
<dbReference type="GO" id="GO:0005634">
    <property type="term" value="C:nucleus"/>
    <property type="evidence" value="ECO:0007669"/>
    <property type="project" value="UniProtKB-SubCell"/>
</dbReference>
<organism evidence="9">
    <name type="scientific">Oppiella nova</name>
    <dbReference type="NCBI Taxonomy" id="334625"/>
    <lineage>
        <taxon>Eukaryota</taxon>
        <taxon>Metazoa</taxon>
        <taxon>Ecdysozoa</taxon>
        <taxon>Arthropoda</taxon>
        <taxon>Chelicerata</taxon>
        <taxon>Arachnida</taxon>
        <taxon>Acari</taxon>
        <taxon>Acariformes</taxon>
        <taxon>Sarcoptiformes</taxon>
        <taxon>Oribatida</taxon>
        <taxon>Brachypylina</taxon>
        <taxon>Oppioidea</taxon>
        <taxon>Oppiidae</taxon>
        <taxon>Oppiella</taxon>
    </lineage>
</organism>
<dbReference type="AlphaFoldDB" id="A0A7R9QFM9"/>
<dbReference type="SUPFAM" id="SSF53335">
    <property type="entry name" value="S-adenosyl-L-methionine-dependent methyltransferases"/>
    <property type="match status" value="1"/>
</dbReference>
<dbReference type="Gene3D" id="3.30.40.10">
    <property type="entry name" value="Zinc/RING finger domain, C3HC4 (zinc finger)"/>
    <property type="match status" value="1"/>
</dbReference>
<comment type="subcellular location">
    <subcellularLocation>
        <location evidence="1">Nucleus</location>
    </subcellularLocation>
</comment>
<dbReference type="InterPro" id="IPR050390">
    <property type="entry name" value="C5-Methyltransferase"/>
</dbReference>
<dbReference type="Gene3D" id="2.30.30.140">
    <property type="match status" value="1"/>
</dbReference>
<dbReference type="EMBL" id="CAJPVJ010001256">
    <property type="protein sequence ID" value="CAG2164397.1"/>
    <property type="molecule type" value="Genomic_DNA"/>
</dbReference>
<feature type="compositionally biased region" description="Polar residues" evidence="6">
    <location>
        <begin position="21"/>
        <end position="36"/>
    </location>
</feature>
<evidence type="ECO:0000313" key="9">
    <source>
        <dbReference type="EMBL" id="CAD7643090.1"/>
    </source>
</evidence>
<dbReference type="PANTHER" id="PTHR23068:SF25">
    <property type="entry name" value="DNA (CYTOSINE-5)-METHYLTRANSFERASE DRM2"/>
    <property type="match status" value="1"/>
</dbReference>
<feature type="region of interest" description="Disordered" evidence="6">
    <location>
        <begin position="1"/>
        <end position="74"/>
    </location>
</feature>
<keyword evidence="2" id="KW-0479">Metal-binding</keyword>
<dbReference type="OrthoDB" id="6499322at2759"/>
<dbReference type="PROSITE" id="PS51533">
    <property type="entry name" value="ADD"/>
    <property type="match status" value="1"/>
</dbReference>
<dbReference type="Proteomes" id="UP000728032">
    <property type="component" value="Unassembled WGS sequence"/>
</dbReference>
<evidence type="ECO:0000313" key="10">
    <source>
        <dbReference type="Proteomes" id="UP000728032"/>
    </source>
</evidence>
<evidence type="ECO:0000256" key="4">
    <source>
        <dbReference type="ARBA" id="ARBA00022833"/>
    </source>
</evidence>
<sequence length="758" mass="85700">MSSSEVPLDLSNESKDKTPQETKLSIHSNVINGENNTKSKRKTPNVTKVLHKTSQPMTKRQKLANSSSSAADVNPLQRGKYGLRLLPPQVDYYQSVLEDRRIRSYKEPTQAIPESIKNEPKVETKHKPKPRQTVGKYEFEIGDIVWATLPNYKTWFPALIISHLHCKQKAAKKGQTWVYWFGDHQVSEIHKSKIKSFVPNFSELSKGTSSLTSLRMKEALQVLASRAGVDFESDAIVATSSTCTDEEKSALISWARSGFQVKSGLTPETAFKADPLNPIPTSAASYLPLDSVYSESLKTDERLQQIVYYEVERTESTDSQEIPEYKVSQIDRIQKKEVAIARICIACCCDAEALAGSESRVLLEHPIFEGGLCRLCYDNIRVTMYAPGDDHKNSFCAICGQLGKLAICENEMCHRVYCLKCIDLLVGSGVHLKVLEMEKWECFVCKPNTQEMGLLRVRTNWRFNVKALFDPLVNGLKSLNTIQEPSNDKKQIRVLSLMDGISSAKIALEKLGLKVDAYYSSESNTNAIEISKNYNKNSVVFVDSIENLTLEKIVAMGPIDLVLGSSPPEYSSNASIRKSLIENKGSGHYFLYFNHILHLIRLTNKSRHIFFLCENSNPLSNSQRDVISNLFMCKPITLFANNSPHNRNRYYWSNIPGIKRPLPQTIQEKFISLINILTQNISRKTTSDKKSLESDSEDKNFEPKELEKLFELPEGYTDINSLATDTRQGLLTRSWCVSILSHLIWSLTDFFITEQKSK</sequence>
<dbReference type="GO" id="GO:0010468">
    <property type="term" value="P:regulation of gene expression"/>
    <property type="evidence" value="ECO:0007669"/>
    <property type="project" value="UniProtKB-ARBA"/>
</dbReference>
<dbReference type="Gene3D" id="3.40.50.150">
    <property type="entry name" value="Vaccinia Virus protein VP39"/>
    <property type="match status" value="1"/>
</dbReference>
<evidence type="ECO:0000256" key="5">
    <source>
        <dbReference type="ARBA" id="ARBA00023242"/>
    </source>
</evidence>
<dbReference type="SMART" id="SM00293">
    <property type="entry name" value="PWWP"/>
    <property type="match status" value="1"/>
</dbReference>
<dbReference type="InterPro" id="IPR000313">
    <property type="entry name" value="PWWP_dom"/>
</dbReference>
<evidence type="ECO:0000256" key="1">
    <source>
        <dbReference type="ARBA" id="ARBA00004123"/>
    </source>
</evidence>
<evidence type="ECO:0008006" key="11">
    <source>
        <dbReference type="Google" id="ProtNLM"/>
    </source>
</evidence>
<keyword evidence="3" id="KW-0863">Zinc-finger</keyword>
<dbReference type="SUPFAM" id="SSF57903">
    <property type="entry name" value="FYVE/PHD zinc finger"/>
    <property type="match status" value="1"/>
</dbReference>
<evidence type="ECO:0000259" key="8">
    <source>
        <dbReference type="PROSITE" id="PS51533"/>
    </source>
</evidence>
<dbReference type="GO" id="GO:0008270">
    <property type="term" value="F:zinc ion binding"/>
    <property type="evidence" value="ECO:0007669"/>
    <property type="project" value="UniProtKB-KW"/>
</dbReference>
<feature type="domain" description="PHD-type" evidence="8">
    <location>
        <begin position="332"/>
        <end position="474"/>
    </location>
</feature>
<dbReference type="InterPro" id="IPR011011">
    <property type="entry name" value="Znf_FYVE_PHD"/>
</dbReference>